<evidence type="ECO:0000256" key="5">
    <source>
        <dbReference type="ARBA" id="ARBA00022748"/>
    </source>
</evidence>
<feature type="transmembrane region" description="Helical" evidence="8">
    <location>
        <begin position="200"/>
        <end position="220"/>
    </location>
</feature>
<feature type="transmembrane region" description="Helical" evidence="8">
    <location>
        <begin position="102"/>
        <end position="123"/>
    </location>
</feature>
<feature type="transmembrane region" description="Helical" evidence="8">
    <location>
        <begin position="7"/>
        <end position="28"/>
    </location>
</feature>
<keyword evidence="2" id="KW-0349">Heme</keyword>
<name>A0A3B0S913_9ZZZZ</name>
<evidence type="ECO:0000256" key="1">
    <source>
        <dbReference type="ARBA" id="ARBA00010342"/>
    </source>
</evidence>
<protein>
    <recommendedName>
        <fullName evidence="9">CcmH/CycL/Ccl2/NrfF N-terminal domain-containing protein</fullName>
    </recommendedName>
</protein>
<evidence type="ECO:0000256" key="7">
    <source>
        <dbReference type="SAM" id="Coils"/>
    </source>
</evidence>
<keyword evidence="4" id="KW-0732">Signal</keyword>
<dbReference type="Pfam" id="PF03918">
    <property type="entry name" value="CcmH"/>
    <property type="match status" value="1"/>
</dbReference>
<comment type="similarity">
    <text evidence="1">Belongs to the CcmH/CycL/Ccl2/NrfF family.</text>
</comment>
<feature type="coiled-coil region" evidence="7">
    <location>
        <begin position="136"/>
        <end position="163"/>
    </location>
</feature>
<dbReference type="GO" id="GO:0046872">
    <property type="term" value="F:metal ion binding"/>
    <property type="evidence" value="ECO:0007669"/>
    <property type="project" value="UniProtKB-KW"/>
</dbReference>
<sequence>MRELRRILRIALPIAAVLIMVLALRPAATIPSDEQRVDALSKTLVCPVCRGLSLDQSPSKVALDGIDFITEKIAEGWTDDEVYEFWASSYGDKAILDPGRSGIALVLWGVPTAMVLLGGYVIYRRRRGGANIAVDSRVVEQRVEQVKADLADLDRQIADGELDEETAAKLRDVYEREGAALAEKESDTSSPTGVESRIKMGAAAIGIVAGVIGIVAIVGLNNPQSNATEGVVADVLSGNTRNLDDVTNEEMEVIVANNPDVLAMRRALARRYFDAGEFSKALDHFLYILEREKDAESLATVGWMTFLSDNPDTAASFLDEALKVNPDYLTAQVWLALVRLEGLNDPAGAVPLFEQALRAPELPDETRTVIEEALALARERINGGTG</sequence>
<evidence type="ECO:0000256" key="3">
    <source>
        <dbReference type="ARBA" id="ARBA00022723"/>
    </source>
</evidence>
<evidence type="ECO:0000256" key="4">
    <source>
        <dbReference type="ARBA" id="ARBA00022729"/>
    </source>
</evidence>
<accession>A0A3B0S913</accession>
<dbReference type="InterPro" id="IPR038297">
    <property type="entry name" value="CcmH/CycL/NrfF/Ccl2_sf"/>
</dbReference>
<dbReference type="Gene3D" id="1.25.40.10">
    <property type="entry name" value="Tetratricopeptide repeat domain"/>
    <property type="match status" value="1"/>
</dbReference>
<evidence type="ECO:0000259" key="9">
    <source>
        <dbReference type="Pfam" id="PF03918"/>
    </source>
</evidence>
<dbReference type="GO" id="GO:0005886">
    <property type="term" value="C:plasma membrane"/>
    <property type="evidence" value="ECO:0007669"/>
    <property type="project" value="TreeGrafter"/>
</dbReference>
<dbReference type="CDD" id="cd16378">
    <property type="entry name" value="CcmH_N"/>
    <property type="match status" value="1"/>
</dbReference>
<dbReference type="InterPro" id="IPR011990">
    <property type="entry name" value="TPR-like_helical_dom_sf"/>
</dbReference>
<feature type="domain" description="CcmH/CycL/Ccl2/NrfF N-terminal" evidence="9">
    <location>
        <begin position="27"/>
        <end position="136"/>
    </location>
</feature>
<dbReference type="EMBL" id="UOEK01000031">
    <property type="protein sequence ID" value="VAV92793.1"/>
    <property type="molecule type" value="Genomic_DNA"/>
</dbReference>
<organism evidence="10">
    <name type="scientific">hydrothermal vent metagenome</name>
    <dbReference type="NCBI Taxonomy" id="652676"/>
    <lineage>
        <taxon>unclassified sequences</taxon>
        <taxon>metagenomes</taxon>
        <taxon>ecological metagenomes</taxon>
    </lineage>
</organism>
<dbReference type="PANTHER" id="PTHR47870">
    <property type="entry name" value="CYTOCHROME C-TYPE BIOGENESIS PROTEIN CCMH"/>
    <property type="match status" value="1"/>
</dbReference>
<dbReference type="InterPro" id="IPR005616">
    <property type="entry name" value="CcmH/CycL/Ccl2/NrfF_N"/>
</dbReference>
<proteinExistence type="inferred from homology"/>
<keyword evidence="6" id="KW-0408">Iron</keyword>
<evidence type="ECO:0000256" key="8">
    <source>
        <dbReference type="SAM" id="Phobius"/>
    </source>
</evidence>
<evidence type="ECO:0000256" key="6">
    <source>
        <dbReference type="ARBA" id="ARBA00023004"/>
    </source>
</evidence>
<keyword evidence="7" id="KW-0175">Coiled coil</keyword>
<dbReference type="Gene3D" id="1.10.8.640">
    <property type="entry name" value="Cytochrome C biogenesis protein"/>
    <property type="match status" value="1"/>
</dbReference>
<gene>
    <name evidence="10" type="ORF">MNBD_ACTINO02-2987</name>
</gene>
<reference evidence="10" key="1">
    <citation type="submission" date="2018-06" db="EMBL/GenBank/DDBJ databases">
        <authorList>
            <person name="Zhirakovskaya E."/>
        </authorList>
    </citation>
    <scope>NUCLEOTIDE SEQUENCE</scope>
</reference>
<dbReference type="InterPro" id="IPR051263">
    <property type="entry name" value="C-type_cytochrome_biogenesis"/>
</dbReference>
<evidence type="ECO:0000256" key="2">
    <source>
        <dbReference type="ARBA" id="ARBA00022617"/>
    </source>
</evidence>
<dbReference type="GO" id="GO:0017004">
    <property type="term" value="P:cytochrome complex assembly"/>
    <property type="evidence" value="ECO:0007669"/>
    <property type="project" value="UniProtKB-KW"/>
</dbReference>
<dbReference type="PANTHER" id="PTHR47870:SF1">
    <property type="entry name" value="CYTOCHROME C-TYPE BIOGENESIS PROTEIN CCMH"/>
    <property type="match status" value="1"/>
</dbReference>
<dbReference type="SUPFAM" id="SSF48452">
    <property type="entry name" value="TPR-like"/>
    <property type="match status" value="1"/>
</dbReference>
<evidence type="ECO:0000313" key="10">
    <source>
        <dbReference type="EMBL" id="VAV92793.1"/>
    </source>
</evidence>
<keyword evidence="3" id="KW-0479">Metal-binding</keyword>
<dbReference type="AlphaFoldDB" id="A0A3B0S913"/>
<keyword evidence="8" id="KW-0812">Transmembrane</keyword>
<keyword evidence="5" id="KW-0201">Cytochrome c-type biogenesis</keyword>
<keyword evidence="8" id="KW-1133">Transmembrane helix</keyword>
<keyword evidence="8" id="KW-0472">Membrane</keyword>